<evidence type="ECO:0000313" key="2">
    <source>
        <dbReference type="EnsemblMetazoa" id="Aqu2.1.31322_001"/>
    </source>
</evidence>
<organism evidence="2">
    <name type="scientific">Amphimedon queenslandica</name>
    <name type="common">Sponge</name>
    <dbReference type="NCBI Taxonomy" id="400682"/>
    <lineage>
        <taxon>Eukaryota</taxon>
        <taxon>Metazoa</taxon>
        <taxon>Porifera</taxon>
        <taxon>Demospongiae</taxon>
        <taxon>Heteroscleromorpha</taxon>
        <taxon>Haplosclerida</taxon>
        <taxon>Niphatidae</taxon>
        <taxon>Amphimedon</taxon>
    </lineage>
</organism>
<sequence>MEGQTLKNKYTNKKCGTTERRQSTSRTDLCTQHFSLNIHVPFQSSNETQSEVAAMRIVPLNIHTSPAGRLTHF</sequence>
<proteinExistence type="predicted"/>
<dbReference type="EnsemblMetazoa" id="Aqu2.1.31322_001">
    <property type="protein sequence ID" value="Aqu2.1.31322_001"/>
    <property type="gene ID" value="Aqu2.1.31322"/>
</dbReference>
<evidence type="ECO:0000256" key="1">
    <source>
        <dbReference type="SAM" id="MobiDB-lite"/>
    </source>
</evidence>
<name>A0A1X7UVB1_AMPQE</name>
<reference evidence="2" key="1">
    <citation type="submission" date="2017-05" db="UniProtKB">
        <authorList>
            <consortium name="EnsemblMetazoa"/>
        </authorList>
    </citation>
    <scope>IDENTIFICATION</scope>
</reference>
<accession>A0A1X7UVB1</accession>
<protein>
    <submittedName>
        <fullName evidence="2">Uncharacterized protein</fullName>
    </submittedName>
</protein>
<dbReference type="AlphaFoldDB" id="A0A1X7UVB1"/>
<feature type="region of interest" description="Disordered" evidence="1">
    <location>
        <begin position="1"/>
        <end position="26"/>
    </location>
</feature>
<dbReference type="InParanoid" id="A0A1X7UVB1"/>